<evidence type="ECO:0000313" key="2">
    <source>
        <dbReference type="WBParaSite" id="JU765_v2.g20322.t2"/>
    </source>
</evidence>
<accession>A0AC34QY37</accession>
<protein>
    <submittedName>
        <fullName evidence="2">Ribose-phosphate pyrophosphokinase N-terminal domain-containing protein</fullName>
    </submittedName>
</protein>
<dbReference type="WBParaSite" id="JU765_v2.g20322.t2">
    <property type="protein sequence ID" value="JU765_v2.g20322.t2"/>
    <property type="gene ID" value="JU765_v2.g20322"/>
</dbReference>
<dbReference type="Proteomes" id="UP000887576">
    <property type="component" value="Unplaced"/>
</dbReference>
<proteinExistence type="predicted"/>
<evidence type="ECO:0000313" key="1">
    <source>
        <dbReference type="Proteomes" id="UP000887576"/>
    </source>
</evidence>
<organism evidence="1 2">
    <name type="scientific">Panagrolaimus sp. JU765</name>
    <dbReference type="NCBI Taxonomy" id="591449"/>
    <lineage>
        <taxon>Eukaryota</taxon>
        <taxon>Metazoa</taxon>
        <taxon>Ecdysozoa</taxon>
        <taxon>Nematoda</taxon>
        <taxon>Chromadorea</taxon>
        <taxon>Rhabditida</taxon>
        <taxon>Tylenchina</taxon>
        <taxon>Panagrolaimomorpha</taxon>
        <taxon>Panagrolaimoidea</taxon>
        <taxon>Panagrolaimidae</taxon>
        <taxon>Panagrolaimus</taxon>
    </lineage>
</organism>
<name>A0AC34QY37_9BILA</name>
<sequence>MEKKGSDESSGMVILAGNSHPYLCELICHRLGIRIGDAIVYNKSNTETSVDIKQSVRGKHVFIIQSGTNEVNNNIMELLIMIYACRTSSCKTVTVVMPYLPYSKQCRMLRRGAIAMKLQCRMLRRGAIAMKLVADMICKAGASRLISLDLYKKEIQGFFSIPVDNLRASPFLLQYIRDEIPDYRNAVIVAKSPGVMHKATSYADRLRLNIAVIHGEEGKESEETLKADGRQSPPRGKESEETLKADGRQSPPRGEDAETANNPAPNQLQSPISERKSSAVASYELYPVLTAKEKPPLTVVGDVGGKIAIIVDDIIDDASSFIAAAEVLKKKGAYKIYVIATHGVMSGGAPIQLEESCIDQIVVTNTIPHELQKMRCHKIKTVDISIILCEAIRRTYHKESMAFLFKDIALED</sequence>
<reference evidence="2" key="1">
    <citation type="submission" date="2022-11" db="UniProtKB">
        <authorList>
            <consortium name="WormBaseParasite"/>
        </authorList>
    </citation>
    <scope>IDENTIFICATION</scope>
</reference>